<feature type="transmembrane region" description="Helical" evidence="1">
    <location>
        <begin position="186"/>
        <end position="206"/>
    </location>
</feature>
<sequence length="246" mass="26314">MSGPQIDLEDKNAIGGLDRIVTHISLAIVATFPTFVACVVTPWRLVPQLTVEEPDGRQGYLLSPGAYFPIGLTIMLLIASVLTNEDTLARNGGTIGPRMAVDVAEAATAGNLWKTLSIIAPLYFIAILAGVAGKGLTRWAGPWWTLRTSMRAAFYQMTTSISWIILSSAIIDLISVSTDIPGIGGFLYDLNNIPIFGIALWIYFWFFKRGGGHSTLRAILLAGAMLTFIAVMVVGSNLLIAAAAAT</sequence>
<dbReference type="Proteomes" id="UP001161391">
    <property type="component" value="Unassembled WGS sequence"/>
</dbReference>
<name>A0ABQ5V5S2_9PROT</name>
<feature type="transmembrane region" description="Helical" evidence="1">
    <location>
        <begin position="61"/>
        <end position="82"/>
    </location>
</feature>
<reference evidence="2" key="2">
    <citation type="submission" date="2023-01" db="EMBL/GenBank/DDBJ databases">
        <title>Draft genome sequence of Algimonas ampicilliniresistens strain NBRC 108219.</title>
        <authorList>
            <person name="Sun Q."/>
            <person name="Mori K."/>
        </authorList>
    </citation>
    <scope>NUCLEOTIDE SEQUENCE</scope>
    <source>
        <strain evidence="2">NBRC 108219</strain>
    </source>
</reference>
<keyword evidence="3" id="KW-1185">Reference proteome</keyword>
<reference evidence="2" key="1">
    <citation type="journal article" date="2014" name="Int. J. Syst. Evol. Microbiol.">
        <title>Complete genome of a new Firmicutes species belonging to the dominant human colonic microbiota ('Ruminococcus bicirculans') reveals two chromosomes and a selective capacity to utilize plant glucans.</title>
        <authorList>
            <consortium name="NISC Comparative Sequencing Program"/>
            <person name="Wegmann U."/>
            <person name="Louis P."/>
            <person name="Goesmann A."/>
            <person name="Henrissat B."/>
            <person name="Duncan S.H."/>
            <person name="Flint H.J."/>
        </authorList>
    </citation>
    <scope>NUCLEOTIDE SEQUENCE</scope>
    <source>
        <strain evidence="2">NBRC 108219</strain>
    </source>
</reference>
<feature type="transmembrane region" description="Helical" evidence="1">
    <location>
        <begin position="153"/>
        <end position="174"/>
    </location>
</feature>
<accession>A0ABQ5V5S2</accession>
<gene>
    <name evidence="2" type="ORF">GCM10007853_02030</name>
</gene>
<keyword evidence="1" id="KW-1133">Transmembrane helix</keyword>
<protein>
    <recommendedName>
        <fullName evidence="4">YIP1 family protein</fullName>
    </recommendedName>
</protein>
<feature type="transmembrane region" description="Helical" evidence="1">
    <location>
        <begin position="20"/>
        <end position="40"/>
    </location>
</feature>
<evidence type="ECO:0000256" key="1">
    <source>
        <dbReference type="SAM" id="Phobius"/>
    </source>
</evidence>
<feature type="transmembrane region" description="Helical" evidence="1">
    <location>
        <begin position="218"/>
        <end position="245"/>
    </location>
</feature>
<proteinExistence type="predicted"/>
<keyword evidence="1" id="KW-0472">Membrane</keyword>
<dbReference type="RefSeq" id="WP_284386650.1">
    <property type="nucleotide sequence ID" value="NZ_BSNK01000001.1"/>
</dbReference>
<evidence type="ECO:0000313" key="2">
    <source>
        <dbReference type="EMBL" id="GLQ22329.1"/>
    </source>
</evidence>
<organism evidence="2 3">
    <name type="scientific">Algimonas ampicilliniresistens</name>
    <dbReference type="NCBI Taxonomy" id="1298735"/>
    <lineage>
        <taxon>Bacteria</taxon>
        <taxon>Pseudomonadati</taxon>
        <taxon>Pseudomonadota</taxon>
        <taxon>Alphaproteobacteria</taxon>
        <taxon>Maricaulales</taxon>
        <taxon>Robiginitomaculaceae</taxon>
        <taxon>Algimonas</taxon>
    </lineage>
</organism>
<dbReference type="EMBL" id="BSNK01000001">
    <property type="protein sequence ID" value="GLQ22329.1"/>
    <property type="molecule type" value="Genomic_DNA"/>
</dbReference>
<keyword evidence="1" id="KW-0812">Transmembrane</keyword>
<comment type="caution">
    <text evidence="2">The sequence shown here is derived from an EMBL/GenBank/DDBJ whole genome shotgun (WGS) entry which is preliminary data.</text>
</comment>
<evidence type="ECO:0008006" key="4">
    <source>
        <dbReference type="Google" id="ProtNLM"/>
    </source>
</evidence>
<feature type="transmembrane region" description="Helical" evidence="1">
    <location>
        <begin position="112"/>
        <end position="132"/>
    </location>
</feature>
<evidence type="ECO:0000313" key="3">
    <source>
        <dbReference type="Proteomes" id="UP001161391"/>
    </source>
</evidence>